<reference evidence="2" key="1">
    <citation type="submission" date="2021-05" db="EMBL/GenBank/DDBJ databases">
        <authorList>
            <person name="Pietrasiak N."/>
            <person name="Ward R."/>
            <person name="Stajich J.E."/>
            <person name="Kurbessoian T."/>
        </authorList>
    </citation>
    <scope>NUCLEOTIDE SEQUENCE</scope>
    <source>
        <strain evidence="2">GSE-NOS-MK-12-04C</strain>
    </source>
</reference>
<dbReference type="SUPFAM" id="SSF88723">
    <property type="entry name" value="PIN domain-like"/>
    <property type="match status" value="1"/>
</dbReference>
<protein>
    <submittedName>
        <fullName evidence="2">PIN domain-containing protein</fullName>
    </submittedName>
</protein>
<dbReference type="InterPro" id="IPR029060">
    <property type="entry name" value="PIN-like_dom_sf"/>
</dbReference>
<evidence type="ECO:0000259" key="1">
    <source>
        <dbReference type="Pfam" id="PF26343"/>
    </source>
</evidence>
<dbReference type="Proteomes" id="UP000729701">
    <property type="component" value="Unassembled WGS sequence"/>
</dbReference>
<comment type="caution">
    <text evidence="2">The sequence shown here is derived from an EMBL/GenBank/DDBJ whole genome shotgun (WGS) entry which is preliminary data.</text>
</comment>
<accession>A0A951QT96</accession>
<reference evidence="2" key="2">
    <citation type="journal article" date="2022" name="Microbiol. Resour. Announc.">
        <title>Metagenome Sequencing to Explore Phylogenomics of Terrestrial Cyanobacteria.</title>
        <authorList>
            <person name="Ward R.D."/>
            <person name="Stajich J.E."/>
            <person name="Johansen J.R."/>
            <person name="Huntemann M."/>
            <person name="Clum A."/>
            <person name="Foster B."/>
            <person name="Foster B."/>
            <person name="Roux S."/>
            <person name="Palaniappan K."/>
            <person name="Varghese N."/>
            <person name="Mukherjee S."/>
            <person name="Reddy T.B.K."/>
            <person name="Daum C."/>
            <person name="Copeland A."/>
            <person name="Chen I.A."/>
            <person name="Ivanova N.N."/>
            <person name="Kyrpides N.C."/>
            <person name="Shapiro N."/>
            <person name="Eloe-Fadrosh E.A."/>
            <person name="Pietrasiak N."/>
        </authorList>
    </citation>
    <scope>NUCLEOTIDE SEQUENCE</scope>
    <source>
        <strain evidence="2">GSE-NOS-MK-12-04C</strain>
    </source>
</reference>
<name>A0A951QT96_9CYAN</name>
<dbReference type="EMBL" id="JAHHGZ010000052">
    <property type="protein sequence ID" value="MBW4671705.1"/>
    <property type="molecule type" value="Genomic_DNA"/>
</dbReference>
<sequence length="189" mass="21526">MKKFHVLLDSCVLFPMYLRDTLLRAAEAGLYLPFWSQEILDGITRNLVNTGKMPQQRAIKLEETIKKAFPEATIEIPRELVEIMTNHPGNRHVLAAAVATKSDVIVTSNLKHFQEKDLVFWGIQAKSPDEFLTNLYNLYPKEIVEVVRRQSQALKRPPMTVIELLDLLSKKDGANLASFTDKVRSDDCC</sequence>
<evidence type="ECO:0000313" key="2">
    <source>
        <dbReference type="EMBL" id="MBW4671705.1"/>
    </source>
</evidence>
<dbReference type="InterPro" id="IPR058652">
    <property type="entry name" value="VapC50_C"/>
</dbReference>
<evidence type="ECO:0000313" key="3">
    <source>
        <dbReference type="Proteomes" id="UP000729701"/>
    </source>
</evidence>
<organism evidence="2 3">
    <name type="scientific">Cyanomargarita calcarea GSE-NOS-MK-12-04C</name>
    <dbReference type="NCBI Taxonomy" id="2839659"/>
    <lineage>
        <taxon>Bacteria</taxon>
        <taxon>Bacillati</taxon>
        <taxon>Cyanobacteriota</taxon>
        <taxon>Cyanophyceae</taxon>
        <taxon>Nostocales</taxon>
        <taxon>Cyanomargaritaceae</taxon>
        <taxon>Cyanomargarita</taxon>
    </lineage>
</organism>
<gene>
    <name evidence="2" type="ORF">KME60_30835</name>
</gene>
<proteinExistence type="predicted"/>
<dbReference type="AlphaFoldDB" id="A0A951QT96"/>
<dbReference type="Pfam" id="PF26343">
    <property type="entry name" value="VapC50_C"/>
    <property type="match status" value="1"/>
</dbReference>
<feature type="domain" description="VapC50 C-terminal" evidence="1">
    <location>
        <begin position="128"/>
        <end position="170"/>
    </location>
</feature>